<proteinExistence type="predicted"/>
<name>A0A409WLF8_PSICY</name>
<dbReference type="AlphaFoldDB" id="A0A409WLF8"/>
<evidence type="ECO:0000313" key="1">
    <source>
        <dbReference type="EMBL" id="PPQ79319.1"/>
    </source>
</evidence>
<sequence>MSMTSTMLSTNPTIFIEDMENRSAHTNLSPCITVQFLQPIIDDWASFYALTHSSHVLRH</sequence>
<keyword evidence="2" id="KW-1185">Reference proteome</keyword>
<protein>
    <submittedName>
        <fullName evidence="1">Uncharacterized protein</fullName>
    </submittedName>
</protein>
<dbReference type="EMBL" id="NHYD01003378">
    <property type="protein sequence ID" value="PPQ79319.1"/>
    <property type="molecule type" value="Genomic_DNA"/>
</dbReference>
<gene>
    <name evidence="1" type="ORF">CVT25_002575</name>
</gene>
<evidence type="ECO:0000313" key="2">
    <source>
        <dbReference type="Proteomes" id="UP000283269"/>
    </source>
</evidence>
<accession>A0A409WLF8</accession>
<organism evidence="1 2">
    <name type="scientific">Psilocybe cyanescens</name>
    <dbReference type="NCBI Taxonomy" id="93625"/>
    <lineage>
        <taxon>Eukaryota</taxon>
        <taxon>Fungi</taxon>
        <taxon>Dikarya</taxon>
        <taxon>Basidiomycota</taxon>
        <taxon>Agaricomycotina</taxon>
        <taxon>Agaricomycetes</taxon>
        <taxon>Agaricomycetidae</taxon>
        <taxon>Agaricales</taxon>
        <taxon>Agaricineae</taxon>
        <taxon>Strophariaceae</taxon>
        <taxon>Psilocybe</taxon>
    </lineage>
</organism>
<reference evidence="1 2" key="1">
    <citation type="journal article" date="2018" name="Evol. Lett.">
        <title>Horizontal gene cluster transfer increased hallucinogenic mushroom diversity.</title>
        <authorList>
            <person name="Reynolds H.T."/>
            <person name="Vijayakumar V."/>
            <person name="Gluck-Thaler E."/>
            <person name="Korotkin H.B."/>
            <person name="Matheny P.B."/>
            <person name="Slot J.C."/>
        </authorList>
    </citation>
    <scope>NUCLEOTIDE SEQUENCE [LARGE SCALE GENOMIC DNA]</scope>
    <source>
        <strain evidence="1 2">2631</strain>
    </source>
</reference>
<comment type="caution">
    <text evidence="1">The sequence shown here is derived from an EMBL/GenBank/DDBJ whole genome shotgun (WGS) entry which is preliminary data.</text>
</comment>
<dbReference type="Proteomes" id="UP000283269">
    <property type="component" value="Unassembled WGS sequence"/>
</dbReference>
<dbReference type="InParanoid" id="A0A409WLF8"/>